<organism evidence="2 3">
    <name type="scientific">Arenimonas caeni</name>
    <dbReference type="NCBI Taxonomy" id="2058085"/>
    <lineage>
        <taxon>Bacteria</taxon>
        <taxon>Pseudomonadati</taxon>
        <taxon>Pseudomonadota</taxon>
        <taxon>Gammaproteobacteria</taxon>
        <taxon>Lysobacterales</taxon>
        <taxon>Lysobacteraceae</taxon>
        <taxon>Arenimonas</taxon>
    </lineage>
</organism>
<comment type="caution">
    <text evidence="2">The sequence shown here is derived from an EMBL/GenBank/DDBJ whole genome shotgun (WGS) entry which is preliminary data.</text>
</comment>
<feature type="signal peptide" evidence="1">
    <location>
        <begin position="1"/>
        <end position="25"/>
    </location>
</feature>
<reference evidence="2 3" key="1">
    <citation type="submission" date="2018-03" db="EMBL/GenBank/DDBJ databases">
        <title>Arenimonas caeni sp. nov., isolated from activated sludge.</title>
        <authorList>
            <person name="Liu H."/>
        </authorList>
    </citation>
    <scope>NUCLEOTIDE SEQUENCE [LARGE SCALE GENOMIC DNA]</scope>
    <source>
        <strain evidence="3">z29</strain>
    </source>
</reference>
<evidence type="ECO:0000313" key="3">
    <source>
        <dbReference type="Proteomes" id="UP000241736"/>
    </source>
</evidence>
<dbReference type="RefSeq" id="WP_106991132.1">
    <property type="nucleotide sequence ID" value="NZ_JAVEVW010000098.1"/>
</dbReference>
<keyword evidence="3" id="KW-1185">Reference proteome</keyword>
<sequence length="111" mass="11850">MKLSITGLPAACVLAMALASAPATAEDLDFTLVNDTDSVLTEFYASPADVGEWEEDILGSDVLGSGESVEIVIADGRTQCEYDLRFVFDDESETVVEAEDICETGSFTITE</sequence>
<gene>
    <name evidence="2" type="ORF">C6N40_11275</name>
</gene>
<dbReference type="Proteomes" id="UP000241736">
    <property type="component" value="Unassembled WGS sequence"/>
</dbReference>
<evidence type="ECO:0000256" key="1">
    <source>
        <dbReference type="SAM" id="SignalP"/>
    </source>
</evidence>
<name>A0A2P6M6T3_9GAMM</name>
<protein>
    <recommendedName>
        <fullName evidence="4">Argininosuccinate lyase</fullName>
    </recommendedName>
</protein>
<evidence type="ECO:0000313" key="2">
    <source>
        <dbReference type="EMBL" id="PRH81659.1"/>
    </source>
</evidence>
<dbReference type="EMBL" id="PVLF01000019">
    <property type="protein sequence ID" value="PRH81659.1"/>
    <property type="molecule type" value="Genomic_DNA"/>
</dbReference>
<dbReference type="AlphaFoldDB" id="A0A2P6M6T3"/>
<proteinExistence type="predicted"/>
<dbReference type="OrthoDB" id="4736977at2"/>
<evidence type="ECO:0008006" key="4">
    <source>
        <dbReference type="Google" id="ProtNLM"/>
    </source>
</evidence>
<accession>A0A2P6M6T3</accession>
<keyword evidence="1" id="KW-0732">Signal</keyword>
<feature type="chain" id="PRO_5015152954" description="Argininosuccinate lyase" evidence="1">
    <location>
        <begin position="26"/>
        <end position="111"/>
    </location>
</feature>